<evidence type="ECO:0000313" key="2">
    <source>
        <dbReference type="Proteomes" id="UP001160148"/>
    </source>
</evidence>
<comment type="caution">
    <text evidence="1">The sequence shown here is derived from an EMBL/GenBank/DDBJ whole genome shotgun (WGS) entry which is preliminary data.</text>
</comment>
<keyword evidence="2" id="KW-1185">Reference proteome</keyword>
<reference evidence="1 2" key="1">
    <citation type="submission" date="2023-01" db="EMBL/GenBank/DDBJ databases">
        <authorList>
            <person name="Whitehead M."/>
        </authorList>
    </citation>
    <scope>NUCLEOTIDE SEQUENCE [LARGE SCALE GENOMIC DNA]</scope>
</reference>
<evidence type="ECO:0000313" key="1">
    <source>
        <dbReference type="EMBL" id="CAI6370726.1"/>
    </source>
</evidence>
<dbReference type="AlphaFoldDB" id="A0AAV0XRD6"/>
<organism evidence="1 2">
    <name type="scientific">Macrosiphum euphorbiae</name>
    <name type="common">potato aphid</name>
    <dbReference type="NCBI Taxonomy" id="13131"/>
    <lineage>
        <taxon>Eukaryota</taxon>
        <taxon>Metazoa</taxon>
        <taxon>Ecdysozoa</taxon>
        <taxon>Arthropoda</taxon>
        <taxon>Hexapoda</taxon>
        <taxon>Insecta</taxon>
        <taxon>Pterygota</taxon>
        <taxon>Neoptera</taxon>
        <taxon>Paraneoptera</taxon>
        <taxon>Hemiptera</taxon>
        <taxon>Sternorrhyncha</taxon>
        <taxon>Aphidomorpha</taxon>
        <taxon>Aphidoidea</taxon>
        <taxon>Aphididae</taxon>
        <taxon>Macrosiphini</taxon>
        <taxon>Macrosiphum</taxon>
    </lineage>
</organism>
<dbReference type="EMBL" id="CARXXK010000511">
    <property type="protein sequence ID" value="CAI6370726.1"/>
    <property type="molecule type" value="Genomic_DNA"/>
</dbReference>
<gene>
    <name evidence="1" type="ORF">MEUPH1_LOCUS24818</name>
</gene>
<dbReference type="Proteomes" id="UP001160148">
    <property type="component" value="Unassembled WGS sequence"/>
</dbReference>
<accession>A0AAV0XRD6</accession>
<proteinExistence type="predicted"/>
<sequence length="277" mass="32610">MKKFENFLKLHKILPKVTLPINKELLVTTCKSLIEILEDTLVNVGIEENNIETDDSTDSTLFEPDYNISLYKFKDNIMNDYFENLEIERTSMMLHLNVNVDNFIDNIFDIENTENVPWTLNEDITRPHGILCIAEETMILVPQEVKTIFQLYFPKVELFAKNTKQCRRCKAYYKNVFNPRMINFMSGAVQNKYLFPLVCDNLRPYHTVENVLYFCIPKDLIKSWQTFVANSREKLKPIMINNKSLLYQDHNELLFEPTSNFVASEHSVSVIITKEKW</sequence>
<name>A0AAV0XRD6_9HEMI</name>
<protein>
    <submittedName>
        <fullName evidence="1">Uncharacterized protein</fullName>
    </submittedName>
</protein>